<dbReference type="Pfam" id="PF01103">
    <property type="entry name" value="Omp85"/>
    <property type="match status" value="1"/>
</dbReference>
<dbReference type="InterPro" id="IPR034746">
    <property type="entry name" value="POTRA"/>
</dbReference>
<dbReference type="InterPro" id="IPR010827">
    <property type="entry name" value="BamA/TamA_POTRA"/>
</dbReference>
<feature type="signal peptide" evidence="9">
    <location>
        <begin position="1"/>
        <end position="33"/>
    </location>
</feature>
<dbReference type="GO" id="GO:0009279">
    <property type="term" value="C:cell outer membrane"/>
    <property type="evidence" value="ECO:0007669"/>
    <property type="project" value="UniProtKB-UniRule"/>
</dbReference>
<evidence type="ECO:0000256" key="8">
    <source>
        <dbReference type="NCBIfam" id="TIGR03303"/>
    </source>
</evidence>
<evidence type="ECO:0000259" key="10">
    <source>
        <dbReference type="PROSITE" id="PS51779"/>
    </source>
</evidence>
<dbReference type="Gene3D" id="3.10.20.310">
    <property type="entry name" value="membrane protein fhac"/>
    <property type="match status" value="5"/>
</dbReference>
<evidence type="ECO:0000256" key="4">
    <source>
        <dbReference type="ARBA" id="ARBA00022729"/>
    </source>
</evidence>
<evidence type="ECO:0000256" key="6">
    <source>
        <dbReference type="ARBA" id="ARBA00023136"/>
    </source>
</evidence>
<dbReference type="InterPro" id="IPR000184">
    <property type="entry name" value="Bac_surfAg_D15"/>
</dbReference>
<keyword evidence="6" id="KW-0472">Membrane</keyword>
<sequence>MEKLVNKLKNSMNKLNIALLLFTFFLAITSVRAQEPKNNILKEIQIKNDSIANDSIPPTLKNTTFKKDSSYELGGITVKGLQKFEEETVKVFTGLKVGQQIKLPGDKLTSAIKKLYETKQFSNVEVYISKIDGDIAYLEFEVQELPQLNNVTIQGIKKNKASDLQKDAELKKGAMVTDNLIVTTKNYFKKKFQEKGFLKTKVAINTRPDTSSVNTVNMLIHIDKGEKVKIKNITFEGNKDFSTKKLRKTLKNTKKEMLGRFWKKSKFIEDDFKEDLENLITTYSEKGYRDARVVNHSISWNDDNTLNLNIKVEEGKKYIFGNIQFLGNTKYTDAQLQRLLRIEKGDTYNGKVLKERVTGDGSPDSQDIATLYQDNGYLFSRVLPVETRVNNDSIDIEIRIYEDQPTRIKKVTVNGNDKTNDHVVFREIRTKPGYLYSKRDIIRTIREIGQLGFFDAEAISPDINPNYQDKTVDIDYTVAEKGSSQIELQGGYGGGSFIGTLGLSFNNFSVRNLFNKKAYRPLPMGDGQTLSLRLQKSRFYTTSSFSFVEPWLGGKKPQSLSFSIYNSKQFRYDYQTNRVDKDQRLNIVGASIGLGKRLQWPDNYFTLSQSISYQLYDLKNYPVSTFSFSTGSSNNLSYSITLGRSSAGPNPVFPKQGSEFSIGAKLTLPYSLFNDKDYSTLEDSEKYKWLEYYKASFKGKWYTALTDDLVIMTNAEFGILGSYNSKLGDSPFERYFVGGDGIATFQLDGRETIGLRGYENGRLSTISGGTIYNKFQLELRYPITLKPSASIYVLGFLEAGNSYDGFKNFNPFVLKRSAGVGLRIFMPAFGMLGIDFANGFDPLPGQTEKSGWQTHFIIGQQF</sequence>
<protein>
    <recommendedName>
        <fullName evidence="8">Outer membrane protein assembly factor BamA</fullName>
    </recommendedName>
</protein>
<evidence type="ECO:0000256" key="1">
    <source>
        <dbReference type="ARBA" id="ARBA00004370"/>
    </source>
</evidence>
<evidence type="ECO:0000256" key="7">
    <source>
        <dbReference type="ARBA" id="ARBA00023237"/>
    </source>
</evidence>
<dbReference type="Pfam" id="PF07244">
    <property type="entry name" value="POTRA"/>
    <property type="match status" value="4"/>
</dbReference>
<reference evidence="11 12" key="2">
    <citation type="journal article" date="2016" name="Int. J. Syst. Evol. Microbiol.">
        <title>Lutibacter profundi sp. nov., isolated from a deep-sea hydrothermal system on the Arctic Mid-Ocean Ridge and emended description of the genus Lutibacter.</title>
        <authorList>
            <person name="Le Moine Bauer S."/>
            <person name="Roalkvam I."/>
            <person name="Steen I.H."/>
            <person name="Dahle H."/>
        </authorList>
    </citation>
    <scope>NUCLEOTIDE SEQUENCE [LARGE SCALE GENOMIC DNA]</scope>
    <source>
        <strain evidence="11 12">LP1</strain>
    </source>
</reference>
<dbReference type="EMBL" id="CP013355">
    <property type="protein sequence ID" value="AMC10937.1"/>
    <property type="molecule type" value="Genomic_DNA"/>
</dbReference>
<keyword evidence="5" id="KW-0677">Repeat</keyword>
<dbReference type="STRING" id="1622118.Lupro_06610"/>
<reference evidence="12" key="1">
    <citation type="submission" date="2015-12" db="EMBL/GenBank/DDBJ databases">
        <title>Complete genome sequence of Lutibacter profundus strain LP1.</title>
        <authorList>
            <person name="Wissuwa J."/>
            <person name="Le Moine Bauer S."/>
            <person name="Stokke R."/>
            <person name="Dahle H."/>
            <person name="Steen I.H."/>
        </authorList>
    </citation>
    <scope>NUCLEOTIDE SEQUENCE [LARGE SCALE GENOMIC DNA]</scope>
    <source>
        <strain evidence="12">LP1</strain>
    </source>
</reference>
<accession>A0A0X8G6F1</accession>
<name>A0A0X8G6F1_9FLAO</name>
<gene>
    <name evidence="11" type="ORF">Lupro_06610</name>
</gene>
<dbReference type="PIRSF" id="PIRSF006076">
    <property type="entry name" value="OM_assembly_OMP85"/>
    <property type="match status" value="1"/>
</dbReference>
<dbReference type="PROSITE" id="PS51779">
    <property type="entry name" value="POTRA"/>
    <property type="match status" value="2"/>
</dbReference>
<dbReference type="InterPro" id="IPR023707">
    <property type="entry name" value="OM_assembly_BamA"/>
</dbReference>
<dbReference type="KEGG" id="lut:Lupro_06610"/>
<dbReference type="AlphaFoldDB" id="A0A0X8G6F1"/>
<keyword evidence="3" id="KW-0812">Transmembrane</keyword>
<dbReference type="InterPro" id="IPR039910">
    <property type="entry name" value="D15-like"/>
</dbReference>
<evidence type="ECO:0000313" key="12">
    <source>
        <dbReference type="Proteomes" id="UP000059672"/>
    </source>
</evidence>
<keyword evidence="4 9" id="KW-0732">Signal</keyword>
<keyword evidence="12" id="KW-1185">Reference proteome</keyword>
<dbReference type="Gene3D" id="2.40.160.50">
    <property type="entry name" value="membrane protein fhac: a member of the omp85/tpsb transporter family"/>
    <property type="match status" value="1"/>
</dbReference>
<keyword evidence="7" id="KW-0998">Cell outer membrane</keyword>
<evidence type="ECO:0000256" key="3">
    <source>
        <dbReference type="ARBA" id="ARBA00022692"/>
    </source>
</evidence>
<evidence type="ECO:0000256" key="5">
    <source>
        <dbReference type="ARBA" id="ARBA00022737"/>
    </source>
</evidence>
<organism evidence="11 12">
    <name type="scientific">Lutibacter profundi</name>
    <dbReference type="NCBI Taxonomy" id="1622118"/>
    <lineage>
        <taxon>Bacteria</taxon>
        <taxon>Pseudomonadati</taxon>
        <taxon>Bacteroidota</taxon>
        <taxon>Flavobacteriia</taxon>
        <taxon>Flavobacteriales</taxon>
        <taxon>Flavobacteriaceae</taxon>
        <taxon>Lutibacter</taxon>
    </lineage>
</organism>
<dbReference type="PANTHER" id="PTHR12815:SF47">
    <property type="entry name" value="TRANSLOCATION AND ASSEMBLY MODULE SUBUNIT TAMA"/>
    <property type="match status" value="1"/>
</dbReference>
<comment type="subcellular location">
    <subcellularLocation>
        <location evidence="1">Membrane</location>
    </subcellularLocation>
</comment>
<feature type="domain" description="POTRA" evidence="10">
    <location>
        <begin position="318"/>
        <end position="403"/>
    </location>
</feature>
<feature type="domain" description="POTRA" evidence="10">
    <location>
        <begin position="228"/>
        <end position="315"/>
    </location>
</feature>
<dbReference type="Proteomes" id="UP000059672">
    <property type="component" value="Chromosome"/>
</dbReference>
<evidence type="ECO:0000256" key="2">
    <source>
        <dbReference type="ARBA" id="ARBA00022452"/>
    </source>
</evidence>
<proteinExistence type="predicted"/>
<dbReference type="PANTHER" id="PTHR12815">
    <property type="entry name" value="SORTING AND ASSEMBLY MACHINERY SAMM50 PROTEIN FAMILY MEMBER"/>
    <property type="match status" value="1"/>
</dbReference>
<evidence type="ECO:0000313" key="11">
    <source>
        <dbReference type="EMBL" id="AMC10937.1"/>
    </source>
</evidence>
<keyword evidence="2" id="KW-1134">Transmembrane beta strand</keyword>
<dbReference type="NCBIfam" id="TIGR03303">
    <property type="entry name" value="OM_YaeT"/>
    <property type="match status" value="1"/>
</dbReference>
<feature type="chain" id="PRO_5007066265" description="Outer membrane protein assembly factor BamA" evidence="9">
    <location>
        <begin position="34"/>
        <end position="862"/>
    </location>
</feature>
<evidence type="ECO:0000256" key="9">
    <source>
        <dbReference type="SAM" id="SignalP"/>
    </source>
</evidence>
<dbReference type="PATRIC" id="fig|1622118.3.peg.1369"/>
<dbReference type="GO" id="GO:0071709">
    <property type="term" value="P:membrane assembly"/>
    <property type="evidence" value="ECO:0007669"/>
    <property type="project" value="InterPro"/>
</dbReference>